<dbReference type="InterPro" id="IPR001214">
    <property type="entry name" value="SET_dom"/>
</dbReference>
<dbReference type="GO" id="GO:0062122">
    <property type="term" value="F:histone H3K37 methyltransferase activity"/>
    <property type="evidence" value="ECO:0007669"/>
    <property type="project" value="InterPro"/>
</dbReference>
<keyword evidence="2" id="KW-0489">Methyltransferase</keyword>
<dbReference type="AlphaFoldDB" id="A0A433RPZ8"/>
<dbReference type="Pfam" id="PF00856">
    <property type="entry name" value="SET"/>
    <property type="match status" value="1"/>
</dbReference>
<accession>A0A433RPZ8</accession>
<dbReference type="CDD" id="cd10540">
    <property type="entry name" value="SET_SpSet7-like"/>
    <property type="match status" value="1"/>
</dbReference>
<evidence type="ECO:0000313" key="2">
    <source>
        <dbReference type="EMBL" id="RUS52479.1"/>
    </source>
</evidence>
<evidence type="ECO:0000259" key="1">
    <source>
        <dbReference type="PROSITE" id="PS50280"/>
    </source>
</evidence>
<dbReference type="EMBL" id="JTFC01000042">
    <property type="protein sequence ID" value="RUS52479.1"/>
    <property type="molecule type" value="Genomic_DNA"/>
</dbReference>
<protein>
    <submittedName>
        <fullName evidence="2">Lysine methyltransferase</fullName>
    </submittedName>
</protein>
<dbReference type="SUPFAM" id="SSF82199">
    <property type="entry name" value="SET domain"/>
    <property type="match status" value="1"/>
</dbReference>
<dbReference type="PROSITE" id="PS50280">
    <property type="entry name" value="SET"/>
    <property type="match status" value="1"/>
</dbReference>
<dbReference type="OrthoDB" id="279507at2"/>
<comment type="caution">
    <text evidence="2">The sequence shown here is derived from an EMBL/GenBank/DDBJ whole genome shotgun (WGS) entry which is preliminary data.</text>
</comment>
<dbReference type="GO" id="GO:0032259">
    <property type="term" value="P:methylation"/>
    <property type="evidence" value="ECO:0007669"/>
    <property type="project" value="UniProtKB-KW"/>
</dbReference>
<dbReference type="InterPro" id="IPR009207">
    <property type="entry name" value="SET7_MeTrfase"/>
</dbReference>
<dbReference type="SMART" id="SM00317">
    <property type="entry name" value="SET"/>
    <property type="match status" value="1"/>
</dbReference>
<reference evidence="2 3" key="1">
    <citation type="submission" date="2014-11" db="EMBL/GenBank/DDBJ databases">
        <title>Genome sequence and analysis of novel Kurthia sp.</title>
        <authorList>
            <person name="Lawson J.N."/>
            <person name="Gonzalez J.E."/>
            <person name="Rinauldi L."/>
            <person name="Xuan Z."/>
            <person name="Firman A."/>
            <person name="Shaddox L."/>
            <person name="Trudeau A."/>
            <person name="Shah S."/>
            <person name="Reiman D."/>
        </authorList>
    </citation>
    <scope>NUCLEOTIDE SEQUENCE [LARGE SCALE GENOMIC DNA]</scope>
    <source>
        <strain evidence="2 3">3B1D</strain>
    </source>
</reference>
<dbReference type="Proteomes" id="UP000288623">
    <property type="component" value="Unassembled WGS sequence"/>
</dbReference>
<evidence type="ECO:0000313" key="3">
    <source>
        <dbReference type="Proteomes" id="UP000288623"/>
    </source>
</evidence>
<dbReference type="PIRSF" id="PIRSF022536">
    <property type="entry name" value="A612L_SET"/>
    <property type="match status" value="1"/>
</dbReference>
<feature type="domain" description="SET" evidence="1">
    <location>
        <begin position="1"/>
        <end position="107"/>
    </location>
</feature>
<name>A0A433RPZ8_9BACL</name>
<organism evidence="2 3">
    <name type="scientific">Candidatus Kurthia intestinigallinarum</name>
    <dbReference type="NCBI Taxonomy" id="1562256"/>
    <lineage>
        <taxon>Bacteria</taxon>
        <taxon>Bacillati</taxon>
        <taxon>Bacillota</taxon>
        <taxon>Bacilli</taxon>
        <taxon>Bacillales</taxon>
        <taxon>Caryophanaceae</taxon>
        <taxon>Kurthia</taxon>
    </lineage>
</organism>
<keyword evidence="2" id="KW-0808">Transferase</keyword>
<sequence length="127" mass="14571">MIEIKNSEVSGRGVFATVDIKAGTLFHQAPVLAYPNEEHQYIEKTVFADYAFEYGIGRSAILLGYGMLFNHSYEPNATYDINFDNETFDFSAFKDIKAGEEVFINYNGDIDDMDPLWFNEEQEQEVK</sequence>
<proteinExistence type="predicted"/>
<dbReference type="RefSeq" id="WP_126991815.1">
    <property type="nucleotide sequence ID" value="NZ_JTFC01000042.1"/>
</dbReference>
<dbReference type="Gene3D" id="2.170.270.10">
    <property type="entry name" value="SET domain"/>
    <property type="match status" value="1"/>
</dbReference>
<dbReference type="InterPro" id="IPR046341">
    <property type="entry name" value="SET_dom_sf"/>
</dbReference>
<gene>
    <name evidence="2" type="ORF">QI30_17105</name>
</gene>
<keyword evidence="3" id="KW-1185">Reference proteome</keyword>